<keyword evidence="1" id="KW-0472">Membrane</keyword>
<dbReference type="EMBL" id="JAGDFM010000170">
    <property type="protein sequence ID" value="KAG7383654.1"/>
    <property type="molecule type" value="Genomic_DNA"/>
</dbReference>
<dbReference type="PANTHER" id="PTHR43083">
    <property type="entry name" value="MANNAN POLYMERASE II"/>
    <property type="match status" value="1"/>
</dbReference>
<keyword evidence="1" id="KW-0812">Transmembrane</keyword>
<evidence type="ECO:0000313" key="3">
    <source>
        <dbReference type="Proteomes" id="UP000694044"/>
    </source>
</evidence>
<dbReference type="PANTHER" id="PTHR43083:SF6">
    <property type="entry name" value="MANNAN POLYMERASE COMPLEXES SUBUNIT MNN9"/>
    <property type="match status" value="1"/>
</dbReference>
<organism evidence="2 3">
    <name type="scientific">Phytophthora pseudosyringae</name>
    <dbReference type="NCBI Taxonomy" id="221518"/>
    <lineage>
        <taxon>Eukaryota</taxon>
        <taxon>Sar</taxon>
        <taxon>Stramenopiles</taxon>
        <taxon>Oomycota</taxon>
        <taxon>Peronosporomycetes</taxon>
        <taxon>Peronosporales</taxon>
        <taxon>Peronosporaceae</taxon>
        <taxon>Phytophthora</taxon>
    </lineage>
</organism>
<name>A0A8T1VVT5_9STRA</name>
<keyword evidence="1" id="KW-1133">Transmembrane helix</keyword>
<keyword evidence="3" id="KW-1185">Reference proteome</keyword>
<dbReference type="InterPro" id="IPR052086">
    <property type="entry name" value="Mannan_Polymerase_Subunit"/>
</dbReference>
<gene>
    <name evidence="2" type="ORF">PHYPSEUDO_003458</name>
</gene>
<dbReference type="Pfam" id="PF03452">
    <property type="entry name" value="Anp1"/>
    <property type="match status" value="1"/>
</dbReference>
<protein>
    <submittedName>
        <fullName evidence="2">Uncharacterized protein</fullName>
    </submittedName>
</protein>
<dbReference type="OrthoDB" id="204164at2759"/>
<reference evidence="2" key="1">
    <citation type="submission" date="2021-02" db="EMBL/GenBank/DDBJ databases">
        <authorList>
            <person name="Palmer J.M."/>
        </authorList>
    </citation>
    <scope>NUCLEOTIDE SEQUENCE</scope>
    <source>
        <strain evidence="2">SCRP734</strain>
    </source>
</reference>
<evidence type="ECO:0000256" key="1">
    <source>
        <dbReference type="SAM" id="Phobius"/>
    </source>
</evidence>
<sequence>MSRSTSASSSLALPRKSLGALIRWIMRWQVGVLKGDRKAVAQIFLSAVALVAVVVLCVLTMRPIPETSVLHPLVPVQAPLNVQNGSYSTIATMNGSVVTTERTFPQYGAFSLPGRLFRLENKETLGQTSNKDGGSVLVLVVLKDAQSWGDGRDAGDFFDLLDSFDYPKGKMSVTVLTSSTSEFSSVQTHLRRQIRRYSRLSVLFRDDFSTREVVTRENRHENGLQVNRRRVIARYRNFAVLSTMKDWHQHVLWVDADVHKIPAGLLSKMIQSGLDVVEPMCVRMKENGKDWYEYDLNAWVGRRKVRGSIRDTNFVPGDLSVKRMKQFHGKQETFVPLDSVGGTMLYAKAEVHRQGVLFPVHHVIGSEWGSEGYDGIETEGLCYVAHFLGFRCWGMPNDLIYHS</sequence>
<dbReference type="AlphaFoldDB" id="A0A8T1VVT5"/>
<comment type="caution">
    <text evidence="2">The sequence shown here is derived from an EMBL/GenBank/DDBJ whole genome shotgun (WGS) entry which is preliminary data.</text>
</comment>
<feature type="transmembrane region" description="Helical" evidence="1">
    <location>
        <begin position="43"/>
        <end position="61"/>
    </location>
</feature>
<accession>A0A8T1VVT5</accession>
<dbReference type="Proteomes" id="UP000694044">
    <property type="component" value="Unassembled WGS sequence"/>
</dbReference>
<proteinExistence type="predicted"/>
<evidence type="ECO:0000313" key="2">
    <source>
        <dbReference type="EMBL" id="KAG7383654.1"/>
    </source>
</evidence>